<evidence type="ECO:0000256" key="2">
    <source>
        <dbReference type="ARBA" id="ARBA00022676"/>
    </source>
</evidence>
<dbReference type="PANTHER" id="PTHR43179">
    <property type="entry name" value="RHAMNOSYLTRANSFERASE WBBL"/>
    <property type="match status" value="1"/>
</dbReference>
<comment type="similarity">
    <text evidence="1">Belongs to the glycosyltransferase 2 family.</text>
</comment>
<sequence>MKSISVVIPNYNGRHLFEKYFENNYKILNALGTKVQIIIVDDASSDDSVAYLEEHYGKNVTIIRKEKNSGFSHTCNLGIQKATNDLIFLLNTDVTLEEGYFEKLYKYFELEDTFGVMGRIIGMEDDNILDAARSPKILGRKIKPSNFFYLKDSDTLTPTFYLSGAIALMDTRKLKAINGFNEMFNPYYGEDQEMSIRAWRLGWKCYYEHNAVCRHEVSASTKGHKNNYSVKRIYFRNRYYMHHLHLHGIDLNLYHMQVILSDVLPSIITLQFYKAQAYLDFLRNMNELSLKKTAFKTQMKNHKSNIGINDVIENIKMMLKYKQVVKL</sequence>
<evidence type="ECO:0000256" key="1">
    <source>
        <dbReference type="ARBA" id="ARBA00006739"/>
    </source>
</evidence>
<evidence type="ECO:0000313" key="6">
    <source>
        <dbReference type="Proteomes" id="UP000190897"/>
    </source>
</evidence>
<keyword evidence="6" id="KW-1185">Reference proteome</keyword>
<dbReference type="PANTHER" id="PTHR43179:SF12">
    <property type="entry name" value="GALACTOFURANOSYLTRANSFERASE GLFT2"/>
    <property type="match status" value="1"/>
</dbReference>
<dbReference type="Gene3D" id="3.90.550.10">
    <property type="entry name" value="Spore Coat Polysaccharide Biosynthesis Protein SpsA, Chain A"/>
    <property type="match status" value="1"/>
</dbReference>
<evidence type="ECO:0000259" key="4">
    <source>
        <dbReference type="Pfam" id="PF00535"/>
    </source>
</evidence>
<dbReference type="EMBL" id="FUZA01000002">
    <property type="protein sequence ID" value="SKB85269.1"/>
    <property type="molecule type" value="Genomic_DNA"/>
</dbReference>
<dbReference type="STRING" id="651661.SAMN05660293_02612"/>
<dbReference type="SUPFAM" id="SSF53448">
    <property type="entry name" value="Nucleotide-diphospho-sugar transferases"/>
    <property type="match status" value="1"/>
</dbReference>
<proteinExistence type="inferred from homology"/>
<dbReference type="InterPro" id="IPR029044">
    <property type="entry name" value="Nucleotide-diphossugar_trans"/>
</dbReference>
<reference evidence="6" key="1">
    <citation type="submission" date="2017-02" db="EMBL/GenBank/DDBJ databases">
        <authorList>
            <person name="Varghese N."/>
            <person name="Submissions S."/>
        </authorList>
    </citation>
    <scope>NUCLEOTIDE SEQUENCE [LARGE SCALE GENOMIC DNA]</scope>
    <source>
        <strain evidence="6">DSM 22270</strain>
    </source>
</reference>
<gene>
    <name evidence="5" type="ORF">SAMN05660293_02612</name>
</gene>
<dbReference type="AlphaFoldDB" id="A0A1T5EN82"/>
<accession>A0A1T5EN82</accession>
<name>A0A1T5EN82_9BACT</name>
<protein>
    <submittedName>
        <fullName evidence="5">Glycosyltransferase, GT2 family</fullName>
    </submittedName>
</protein>
<evidence type="ECO:0000313" key="5">
    <source>
        <dbReference type="EMBL" id="SKB85269.1"/>
    </source>
</evidence>
<dbReference type="Proteomes" id="UP000190897">
    <property type="component" value="Unassembled WGS sequence"/>
</dbReference>
<dbReference type="Pfam" id="PF00535">
    <property type="entry name" value="Glycos_transf_2"/>
    <property type="match status" value="1"/>
</dbReference>
<evidence type="ECO:0000256" key="3">
    <source>
        <dbReference type="ARBA" id="ARBA00022679"/>
    </source>
</evidence>
<dbReference type="GO" id="GO:0016757">
    <property type="term" value="F:glycosyltransferase activity"/>
    <property type="evidence" value="ECO:0007669"/>
    <property type="project" value="UniProtKB-KW"/>
</dbReference>
<dbReference type="RefSeq" id="WP_082215076.1">
    <property type="nucleotide sequence ID" value="NZ_FUZA01000002.1"/>
</dbReference>
<organism evidence="5 6">
    <name type="scientific">Dyadobacter psychrophilus</name>
    <dbReference type="NCBI Taxonomy" id="651661"/>
    <lineage>
        <taxon>Bacteria</taxon>
        <taxon>Pseudomonadati</taxon>
        <taxon>Bacteroidota</taxon>
        <taxon>Cytophagia</taxon>
        <taxon>Cytophagales</taxon>
        <taxon>Spirosomataceae</taxon>
        <taxon>Dyadobacter</taxon>
    </lineage>
</organism>
<keyword evidence="3 5" id="KW-0808">Transferase</keyword>
<dbReference type="InterPro" id="IPR001173">
    <property type="entry name" value="Glyco_trans_2-like"/>
</dbReference>
<keyword evidence="2" id="KW-0328">Glycosyltransferase</keyword>
<dbReference type="OrthoDB" id="8936324at2"/>
<feature type="domain" description="Glycosyltransferase 2-like" evidence="4">
    <location>
        <begin position="5"/>
        <end position="174"/>
    </location>
</feature>